<sequence length="1542" mass="172394">MDSSDFETPEPCGDWKPKHNFGAQGKSTAYPSENVSPSTSANTTRISSDESTVLEVDGSDDDEDKITWGTEKLKAALLKVPRFPSVVASPAMSSRRRVSAVSVSKAQMVKPAARPKMTRYTIQAGEQEEDDTLEVMNESTFNDGEGSANDLPCRSLDDFVIFNKMDNNALIEISELYEDDIDLSISGNVVPLEMGEVDIYCNYNYGDEDGEDDDEEVDSNANGYVSRQRGKTAAPSNGANTNRAGRSNRSSGFTQRIYLSAIVSYEAYLTSSGETEVWARTTFGWYKLLSPHPDYAHVYAPFYKTIYMAHQALFLAKTEPRLSLSNFIVRMRQSPCDIIACLSPITEGDFRKYRDDIIFEINACAEASDMENLLGTQLIRTICREPIKSESSKSEFRTTTTTTTPISRPAPAPRNRNPRVPVNISSKTPTKENPACVTTLVASIAKGLYAQHLVNVSHFATGPASRVTAAASSSGADPDSDTNTADDEGGAATKGAKSKFDWQKKYTSKKKTNKAQAEKDLGKVSVPDLRNGGIDLCYFKASKVEGYDDSRLPRIDDDKQHYSEVLVTPKADANNATGETEPVSIKVGDTILVSVMRPTADHALETIWESEATDDNLDALQNFTTVSGPFVRVFQITMIMYSTGNRCWMFHGRMLLPGRDTILQEVALPNEWFLVDQCHTLSLLASLCGKINIPFIPTKQELDTFDMVSEKKMFCRFWYDTASAMFEDVNLHAQAIGKSIPMWCPSCRCKETSEEIKVGRAIVGSKMVPRLSQSQGSSQSVSCPEYVQTATINGIEYHVNDVVYYPSQHQDQPFEIGYINKFFDKLAFINKAKGTTRTLSAEIQILKRMVVLPVEKRPAGQCEYNDGRELYWTPQAKDIDVSTFRGKCWVVHPEEVDGSLNVYKDNDVNAFYARYESTKLWPDKQGHWVELKPFSEAPEADSDADGEEEDERMPAAPCCRICRRQREWRTRLMTTFIHGAAEPVSAHSRADAPRTSFMRGRHPLRALDLFSGCGGLTQGMDQSGIVKTMWSVEFMESAGVTFAKNHPEAQVYNQCSNLLLDSAIKAHQGVPVEPLINKFDGRQLPPMPQPGDVDFIYCGPPCQGFSRCNRFLKADDIKTSLIANALSYVDFYRPSYFLLENVRGLLNYRMGGVQIGKGRIGGGIEMGVLKFILRTLTNMGYQTRFFVLQAGNYNLAQSRRRLFVWGCKRGCRLPEVPRPISTFAKSNQTNINFPNGTVYAPFAHLNGNAPHHAVTVGDAIGDLPKFEFINPAIHYPDPEPVRNSEWPQYHTVYGSAPGLDPKLANLSFVGLMEMQYSQAPMSEFQRLRRRREQICIPGVKGDYDELVDTLYNHVCRKFNADNVERICRVTMEPGMDHSSLPPTLRPWCLSSEESAASRNNGWKGLFGRIDPKQYFGTALTEMEPMGKSGTVLLHDQRRLFTVRECARAQGFPDTFRLYNFNEKCVKDMYRQVGNAVPPPLAYALSLELRDALFRDFIDNAPDETLYPVNDEAGGDCEDDILGDIYVDLSRKPSKQENMEVDE</sequence>
<dbReference type="Proteomes" id="UP001150581">
    <property type="component" value="Unassembled WGS sequence"/>
</dbReference>
<proteinExistence type="predicted"/>
<accession>A0ACC1IW82</accession>
<protein>
    <submittedName>
        <fullName evidence="1">Uncharacterized protein</fullName>
    </submittedName>
</protein>
<dbReference type="EMBL" id="JANBPG010000008">
    <property type="protein sequence ID" value="KAJ1902018.1"/>
    <property type="molecule type" value="Genomic_DNA"/>
</dbReference>
<keyword evidence="2" id="KW-1185">Reference proteome</keyword>
<organism evidence="1 2">
    <name type="scientific">Kickxella alabastrina</name>
    <dbReference type="NCBI Taxonomy" id="61397"/>
    <lineage>
        <taxon>Eukaryota</taxon>
        <taxon>Fungi</taxon>
        <taxon>Fungi incertae sedis</taxon>
        <taxon>Zoopagomycota</taxon>
        <taxon>Kickxellomycotina</taxon>
        <taxon>Kickxellomycetes</taxon>
        <taxon>Kickxellales</taxon>
        <taxon>Kickxellaceae</taxon>
        <taxon>Kickxella</taxon>
    </lineage>
</organism>
<reference evidence="1" key="1">
    <citation type="submission" date="2022-07" db="EMBL/GenBank/DDBJ databases">
        <title>Phylogenomic reconstructions and comparative analyses of Kickxellomycotina fungi.</title>
        <authorList>
            <person name="Reynolds N.K."/>
            <person name="Stajich J.E."/>
            <person name="Barry K."/>
            <person name="Grigoriev I.V."/>
            <person name="Crous P."/>
            <person name="Smith M.E."/>
        </authorList>
    </citation>
    <scope>NUCLEOTIDE SEQUENCE</scope>
    <source>
        <strain evidence="1">Benny 63K</strain>
    </source>
</reference>
<gene>
    <name evidence="1" type="ORF">LPJ66_000342</name>
</gene>
<evidence type="ECO:0000313" key="1">
    <source>
        <dbReference type="EMBL" id="KAJ1902018.1"/>
    </source>
</evidence>
<name>A0ACC1IW82_9FUNG</name>
<comment type="caution">
    <text evidence="1">The sequence shown here is derived from an EMBL/GenBank/DDBJ whole genome shotgun (WGS) entry which is preliminary data.</text>
</comment>
<evidence type="ECO:0000313" key="2">
    <source>
        <dbReference type="Proteomes" id="UP001150581"/>
    </source>
</evidence>